<evidence type="ECO:0000256" key="5">
    <source>
        <dbReference type="PROSITE-ProRule" id="PRU00108"/>
    </source>
</evidence>
<dbReference type="PANTHER" id="PTHR24329:SF543">
    <property type="entry name" value="FI01017P-RELATED"/>
    <property type="match status" value="1"/>
</dbReference>
<dbReference type="PROSITE" id="PS00027">
    <property type="entry name" value="HOMEOBOX_1"/>
    <property type="match status" value="1"/>
</dbReference>
<dbReference type="GO" id="GO:0005634">
    <property type="term" value="C:nucleus"/>
    <property type="evidence" value="ECO:0007669"/>
    <property type="project" value="UniProtKB-SubCell"/>
</dbReference>
<sequence>MAYEGLQLNNVHVMQSSICRSTACCFSFPDKKRQRTTFSPVQVSVLEELFTQTQYPDIFLREKISQKISLCEARIQVWFQNRRARWRREFRKKYGNFPWPRGRVSSVYHGTQSTDVVLSSTAATTPEESLYSRTLLDLYARHKNE</sequence>
<evidence type="ECO:0000259" key="7">
    <source>
        <dbReference type="PROSITE" id="PS50071"/>
    </source>
</evidence>
<evidence type="ECO:0000256" key="2">
    <source>
        <dbReference type="ARBA" id="ARBA00023125"/>
    </source>
</evidence>
<dbReference type="Pfam" id="PF00046">
    <property type="entry name" value="Homeodomain"/>
    <property type="match status" value="1"/>
</dbReference>
<dbReference type="PROSITE" id="PS50071">
    <property type="entry name" value="HOMEOBOX_2"/>
    <property type="match status" value="1"/>
</dbReference>
<feature type="DNA-binding region" description="Homeobox" evidence="5">
    <location>
        <begin position="31"/>
        <end position="90"/>
    </location>
</feature>
<dbReference type="CDD" id="cd00086">
    <property type="entry name" value="homeodomain"/>
    <property type="match status" value="1"/>
</dbReference>
<dbReference type="InterPro" id="IPR050649">
    <property type="entry name" value="Paired_Homeobox_TFs"/>
</dbReference>
<comment type="caution">
    <text evidence="8">The sequence shown here is derived from an EMBL/GenBank/DDBJ whole genome shotgun (WGS) entry which is preliminary data.</text>
</comment>
<dbReference type="AlphaFoldDB" id="A0AAN8JRF3"/>
<proteinExistence type="predicted"/>
<dbReference type="FunFam" id="1.10.10.60:FF:000679">
    <property type="entry name" value="Homeobox protein aristaless"/>
    <property type="match status" value="1"/>
</dbReference>
<dbReference type="Proteomes" id="UP001347796">
    <property type="component" value="Unassembled WGS sequence"/>
</dbReference>
<dbReference type="InterPro" id="IPR009057">
    <property type="entry name" value="Homeodomain-like_sf"/>
</dbReference>
<evidence type="ECO:0000256" key="6">
    <source>
        <dbReference type="RuleBase" id="RU000682"/>
    </source>
</evidence>
<dbReference type="PANTHER" id="PTHR24329">
    <property type="entry name" value="HOMEOBOX PROTEIN ARISTALESS"/>
    <property type="match status" value="1"/>
</dbReference>
<keyword evidence="9" id="KW-1185">Reference proteome</keyword>
<dbReference type="SUPFAM" id="SSF46689">
    <property type="entry name" value="Homeodomain-like"/>
    <property type="match status" value="1"/>
</dbReference>
<dbReference type="EMBL" id="JAZGQO010000008">
    <property type="protein sequence ID" value="KAK6180200.1"/>
    <property type="molecule type" value="Genomic_DNA"/>
</dbReference>
<dbReference type="InterPro" id="IPR017970">
    <property type="entry name" value="Homeobox_CS"/>
</dbReference>
<evidence type="ECO:0000256" key="1">
    <source>
        <dbReference type="ARBA" id="ARBA00004123"/>
    </source>
</evidence>
<evidence type="ECO:0000256" key="3">
    <source>
        <dbReference type="ARBA" id="ARBA00023155"/>
    </source>
</evidence>
<keyword evidence="2 5" id="KW-0238">DNA-binding</keyword>
<evidence type="ECO:0000256" key="4">
    <source>
        <dbReference type="ARBA" id="ARBA00023242"/>
    </source>
</evidence>
<dbReference type="InterPro" id="IPR001356">
    <property type="entry name" value="HD"/>
</dbReference>
<dbReference type="Gene3D" id="1.10.10.60">
    <property type="entry name" value="Homeodomain-like"/>
    <property type="match status" value="1"/>
</dbReference>
<evidence type="ECO:0000313" key="8">
    <source>
        <dbReference type="EMBL" id="KAK6180200.1"/>
    </source>
</evidence>
<reference evidence="8 9" key="1">
    <citation type="submission" date="2024-01" db="EMBL/GenBank/DDBJ databases">
        <title>The genome of the rayed Mediterranean limpet Patella caerulea (Linnaeus, 1758).</title>
        <authorList>
            <person name="Anh-Thu Weber A."/>
            <person name="Halstead-Nussloch G."/>
        </authorList>
    </citation>
    <scope>NUCLEOTIDE SEQUENCE [LARGE SCALE GENOMIC DNA]</scope>
    <source>
        <strain evidence="8">AATW-2023a</strain>
        <tissue evidence="8">Whole specimen</tissue>
    </source>
</reference>
<dbReference type="GO" id="GO:0000977">
    <property type="term" value="F:RNA polymerase II transcription regulatory region sequence-specific DNA binding"/>
    <property type="evidence" value="ECO:0007669"/>
    <property type="project" value="TreeGrafter"/>
</dbReference>
<dbReference type="SMART" id="SM00389">
    <property type="entry name" value="HOX"/>
    <property type="match status" value="1"/>
</dbReference>
<keyword evidence="4 5" id="KW-0539">Nucleus</keyword>
<accession>A0AAN8JRF3</accession>
<feature type="domain" description="Homeobox" evidence="7">
    <location>
        <begin position="29"/>
        <end position="89"/>
    </location>
</feature>
<protein>
    <recommendedName>
        <fullName evidence="7">Homeobox domain-containing protein</fullName>
    </recommendedName>
</protein>
<comment type="subcellular location">
    <subcellularLocation>
        <location evidence="1 5 6">Nucleus</location>
    </subcellularLocation>
</comment>
<name>A0AAN8JRF3_PATCE</name>
<keyword evidence="3 5" id="KW-0371">Homeobox</keyword>
<dbReference type="GO" id="GO:0000981">
    <property type="term" value="F:DNA-binding transcription factor activity, RNA polymerase II-specific"/>
    <property type="evidence" value="ECO:0007669"/>
    <property type="project" value="InterPro"/>
</dbReference>
<evidence type="ECO:0000313" key="9">
    <source>
        <dbReference type="Proteomes" id="UP001347796"/>
    </source>
</evidence>
<gene>
    <name evidence="8" type="ORF">SNE40_012392</name>
</gene>
<organism evidence="8 9">
    <name type="scientific">Patella caerulea</name>
    <name type="common">Rayed Mediterranean limpet</name>
    <dbReference type="NCBI Taxonomy" id="87958"/>
    <lineage>
        <taxon>Eukaryota</taxon>
        <taxon>Metazoa</taxon>
        <taxon>Spiralia</taxon>
        <taxon>Lophotrochozoa</taxon>
        <taxon>Mollusca</taxon>
        <taxon>Gastropoda</taxon>
        <taxon>Patellogastropoda</taxon>
        <taxon>Patelloidea</taxon>
        <taxon>Patellidae</taxon>
        <taxon>Patella</taxon>
    </lineage>
</organism>